<proteinExistence type="predicted"/>
<dbReference type="Gene3D" id="3.40.1520.10">
    <property type="entry name" value="Ta1353-like"/>
    <property type="match status" value="1"/>
</dbReference>
<dbReference type="EMBL" id="DRZC01000083">
    <property type="protein sequence ID" value="HHQ81056.1"/>
    <property type="molecule type" value="Genomic_DNA"/>
</dbReference>
<keyword evidence="1" id="KW-0808">Transferase</keyword>
<evidence type="ECO:0000313" key="1">
    <source>
        <dbReference type="EMBL" id="HHQ81056.1"/>
    </source>
</evidence>
<dbReference type="PANTHER" id="PTHR36155:SF1">
    <property type="entry name" value="BLL5354 PROTEIN"/>
    <property type="match status" value="1"/>
</dbReference>
<accession>A0A7J3ZLS1</accession>
<name>A0A7J3ZLS1_9CREN</name>
<dbReference type="SUPFAM" id="SSF103165">
    <property type="entry name" value="Ta1353-like"/>
    <property type="match status" value="1"/>
</dbReference>
<protein>
    <submittedName>
        <fullName evidence="1">Adenosine monophosphate-protein transferase</fullName>
    </submittedName>
</protein>
<dbReference type="Pfam" id="PF04008">
    <property type="entry name" value="Adenosine_kin"/>
    <property type="match status" value="1"/>
</dbReference>
<organism evidence="1">
    <name type="scientific">Fervidicoccus fontis</name>
    <dbReference type="NCBI Taxonomy" id="683846"/>
    <lineage>
        <taxon>Archaea</taxon>
        <taxon>Thermoproteota</taxon>
        <taxon>Thermoprotei</taxon>
        <taxon>Fervidicoccales</taxon>
        <taxon>Fervidicoccaceae</taxon>
        <taxon>Fervidicoccus</taxon>
    </lineage>
</organism>
<dbReference type="GO" id="GO:0016740">
    <property type="term" value="F:transferase activity"/>
    <property type="evidence" value="ECO:0007669"/>
    <property type="project" value="UniProtKB-KW"/>
</dbReference>
<comment type="caution">
    <text evidence="1">The sequence shown here is derived from an EMBL/GenBank/DDBJ whole genome shotgun (WGS) entry which is preliminary data.</text>
</comment>
<gene>
    <name evidence="1" type="ORF">ENM78_06385</name>
</gene>
<sequence>MDEEVKIKVVEIPVPEGTNVIIGYTHFIKSVEDIYEALITSSTCIKFGLAFNEASHDRLVRYDGNDERLIKLAVDAALKIGAGHTFVVYLKDAWPINVLNRLKQVHEVIGIVAATGNPVQAIVAETSQGRALLGVVDGYTPVGVEDEEHKRKRIEFLRKIGYKRG</sequence>
<dbReference type="InterPro" id="IPR036902">
    <property type="entry name" value="Ta1353-like_sf"/>
</dbReference>
<reference evidence="1" key="1">
    <citation type="journal article" date="2020" name="mSystems">
        <title>Genome- and Community-Level Interaction Insights into Carbon Utilization and Element Cycling Functions of Hydrothermarchaeota in Hydrothermal Sediment.</title>
        <authorList>
            <person name="Zhou Z."/>
            <person name="Liu Y."/>
            <person name="Xu W."/>
            <person name="Pan J."/>
            <person name="Luo Z.H."/>
            <person name="Li M."/>
        </authorList>
    </citation>
    <scope>NUCLEOTIDE SEQUENCE [LARGE SCALE GENOMIC DNA]</scope>
    <source>
        <strain evidence="1">SpSt-1116</strain>
    </source>
</reference>
<dbReference type="AlphaFoldDB" id="A0A7J3ZLS1"/>
<dbReference type="InterPro" id="IPR007153">
    <property type="entry name" value="Adenosine_kinase"/>
</dbReference>
<dbReference type="PANTHER" id="PTHR36155">
    <property type="entry name" value="BLL5354 PROTEIN"/>
    <property type="match status" value="1"/>
</dbReference>